<feature type="transmembrane region" description="Helical" evidence="10">
    <location>
        <begin position="187"/>
        <end position="204"/>
    </location>
</feature>
<dbReference type="GO" id="GO:0016020">
    <property type="term" value="C:membrane"/>
    <property type="evidence" value="ECO:0007669"/>
    <property type="project" value="UniProtKB-SubCell"/>
</dbReference>
<gene>
    <name evidence="11" type="ORF">PCOS0759_LOCUS1110</name>
</gene>
<keyword evidence="6" id="KW-0406">Ion transport</keyword>
<feature type="transmembrane region" description="Helical" evidence="10">
    <location>
        <begin position="136"/>
        <end position="157"/>
    </location>
</feature>
<keyword evidence="2" id="KW-0813">Transport</keyword>
<feature type="transmembrane region" description="Helical" evidence="10">
    <location>
        <begin position="494"/>
        <end position="514"/>
    </location>
</feature>
<sequence length="932" mass="103791">MHYRREFSPISNTSSSDHLASYHPSSIKRSSSRIYSTPNNDNYESVDFYSTLFQEEQMQRHKNPLMKQLSKWSTSVENFVKFSLKLDLPIFLFLFLLGLSISVLSTVIDFVISLLLESRARLTVTSNPHEWYFFNYILWIVFSLFMSVLAAASGHIISPHSSGSGIPEMKSILSGVVMREYLSWRTFCAKILGLIATFAAGFSVGKEGPFVHISACVSDLLMRIPIFKNIRRNDFVKNQLLAAACSAGVAATFGSPFGGVLFSIEVTSTYYPVGSLWKGVFTSLIGTFFFFLFRLSGFTSKATKLALFSTQFDDIPDNIYEYILFALLGVLCGLFGALLVWVFTKFVHIRQTFSLIRGSRYIPVLAVCFLTATLSFPLPLLKGSPQAVTQRLFSNKSISDEIPYLYLNLILSFSAKFLLTSMAIVLPLPCGLFTPIFVIGATLGRIFGEIVTDLGVDTVPGGYAVVGAAALASASTGTLSTAIILFELTGQLKYMLPVLLATCCAVGVSNLFNLTIYDTILKLRGLPYLALIDRREAQDKNMQHRTVQDIMQTCDDNYVSMESNIRQIEHILRVNDQDVFPLVDREKSMLLIGAIQRGNLEKMILSYKKDRADKKAPLSPQMQQAQQEVTQPMAKSESFLGKIKFLIRSPSYYKEQRRKKRQDKPVKTDAANLEVANELRQAEENAGVASPDASPASAQFDIGEGTEQQHHHEPQKEAKDTDNVVISIEDEDDHPQDDDIIAEDTNLTSHGCRQDMSPVVESSPSSFNIANVSILKEEDVHYSDGDDSSLRDSITVSSSREDLTHSGHVDHNHVGINGVDPASMANLSRRHPHSARCEPSLSRERASSFGNERPRFMADVRMMHEMENNVNRRDGNDFVVQIDPAPFQISVLTPMAKVYFLFSMLGLSQTYVVSKGKLLGCVTRAQLISHKG</sequence>
<feature type="transmembrane region" description="Helical" evidence="10">
    <location>
        <begin position="402"/>
        <end position="426"/>
    </location>
</feature>
<keyword evidence="5 10" id="KW-1133">Transmembrane helix</keyword>
<proteinExistence type="predicted"/>
<reference evidence="11" key="1">
    <citation type="submission" date="2021-01" db="EMBL/GenBank/DDBJ databases">
        <authorList>
            <person name="Corre E."/>
            <person name="Pelletier E."/>
            <person name="Niang G."/>
            <person name="Scheremetjew M."/>
            <person name="Finn R."/>
            <person name="Kale V."/>
            <person name="Holt S."/>
            <person name="Cochrane G."/>
            <person name="Meng A."/>
            <person name="Brown T."/>
            <person name="Cohen L."/>
        </authorList>
    </citation>
    <scope>NUCLEOTIDE SEQUENCE</scope>
    <source>
        <strain evidence="11">WS</strain>
    </source>
</reference>
<feature type="compositionally biased region" description="Polar residues" evidence="9">
    <location>
        <begin position="9"/>
        <end position="18"/>
    </location>
</feature>
<organism evidence="11">
    <name type="scientific">Percolomonas cosmopolitus</name>
    <dbReference type="NCBI Taxonomy" id="63605"/>
    <lineage>
        <taxon>Eukaryota</taxon>
        <taxon>Discoba</taxon>
        <taxon>Heterolobosea</taxon>
        <taxon>Tetramitia</taxon>
        <taxon>Eutetramitia</taxon>
        <taxon>Percolomonadidae</taxon>
        <taxon>Percolomonas</taxon>
    </lineage>
</organism>
<dbReference type="InterPro" id="IPR050970">
    <property type="entry name" value="Cl_channel_volt-gated"/>
</dbReference>
<dbReference type="InterPro" id="IPR046342">
    <property type="entry name" value="CBS_dom_sf"/>
</dbReference>
<dbReference type="AlphaFoldDB" id="A0A7S1KLQ8"/>
<dbReference type="EMBL" id="HBGD01001375">
    <property type="protein sequence ID" value="CAD9077878.1"/>
    <property type="molecule type" value="Transcribed_RNA"/>
</dbReference>
<evidence type="ECO:0000256" key="3">
    <source>
        <dbReference type="ARBA" id="ARBA00022692"/>
    </source>
</evidence>
<feature type="transmembrane region" description="Helical" evidence="10">
    <location>
        <begin position="463"/>
        <end position="488"/>
    </location>
</feature>
<dbReference type="Gene3D" id="3.10.580.10">
    <property type="entry name" value="CBS-domain"/>
    <property type="match status" value="2"/>
</dbReference>
<evidence type="ECO:0000313" key="11">
    <source>
        <dbReference type="EMBL" id="CAD9077878.1"/>
    </source>
</evidence>
<evidence type="ECO:0000256" key="1">
    <source>
        <dbReference type="ARBA" id="ARBA00004141"/>
    </source>
</evidence>
<evidence type="ECO:0008006" key="12">
    <source>
        <dbReference type="Google" id="ProtNLM"/>
    </source>
</evidence>
<keyword evidence="8" id="KW-0868">Chloride</keyword>
<dbReference type="InterPro" id="IPR001807">
    <property type="entry name" value="ClC"/>
</dbReference>
<dbReference type="InterPro" id="IPR014743">
    <property type="entry name" value="Cl-channel_core"/>
</dbReference>
<evidence type="ECO:0000256" key="5">
    <source>
        <dbReference type="ARBA" id="ARBA00022989"/>
    </source>
</evidence>
<feature type="transmembrane region" description="Helical" evidence="10">
    <location>
        <begin position="361"/>
        <end position="381"/>
    </location>
</feature>
<dbReference type="PANTHER" id="PTHR45720">
    <property type="entry name" value="CHLORIDE CHANNEL PROTEIN 2"/>
    <property type="match status" value="1"/>
</dbReference>
<evidence type="ECO:0000256" key="4">
    <source>
        <dbReference type="ARBA" id="ARBA00022737"/>
    </source>
</evidence>
<evidence type="ECO:0000256" key="7">
    <source>
        <dbReference type="ARBA" id="ARBA00023136"/>
    </source>
</evidence>
<protein>
    <recommendedName>
        <fullName evidence="12">Chloride channel protein</fullName>
    </recommendedName>
</protein>
<keyword evidence="4" id="KW-0677">Repeat</keyword>
<feature type="region of interest" description="Disordered" evidence="9">
    <location>
        <begin position="1"/>
        <end position="24"/>
    </location>
</feature>
<evidence type="ECO:0000256" key="10">
    <source>
        <dbReference type="SAM" id="Phobius"/>
    </source>
</evidence>
<dbReference type="PRINTS" id="PR00762">
    <property type="entry name" value="CLCHANNEL"/>
</dbReference>
<feature type="transmembrane region" description="Helical" evidence="10">
    <location>
        <begin position="240"/>
        <end position="264"/>
    </location>
</feature>
<name>A0A7S1KLQ8_9EUKA</name>
<dbReference type="SUPFAM" id="SSF81340">
    <property type="entry name" value="Clc chloride channel"/>
    <property type="match status" value="1"/>
</dbReference>
<dbReference type="PANTHER" id="PTHR45720:SF10">
    <property type="entry name" value="CHLORIDE CHANNEL PROTEIN 2"/>
    <property type="match status" value="1"/>
</dbReference>
<dbReference type="GO" id="GO:0005247">
    <property type="term" value="F:voltage-gated chloride channel activity"/>
    <property type="evidence" value="ECO:0007669"/>
    <property type="project" value="TreeGrafter"/>
</dbReference>
<comment type="subcellular location">
    <subcellularLocation>
        <location evidence="1">Membrane</location>
        <topology evidence="1">Multi-pass membrane protein</topology>
    </subcellularLocation>
</comment>
<dbReference type="SUPFAM" id="SSF54631">
    <property type="entry name" value="CBS-domain pair"/>
    <property type="match status" value="1"/>
</dbReference>
<feature type="transmembrane region" description="Helical" evidence="10">
    <location>
        <begin position="276"/>
        <end position="298"/>
    </location>
</feature>
<dbReference type="Gene3D" id="1.10.3080.10">
    <property type="entry name" value="Clc chloride channel"/>
    <property type="match status" value="1"/>
</dbReference>
<feature type="transmembrane region" description="Helical" evidence="10">
    <location>
        <begin position="90"/>
        <end position="116"/>
    </location>
</feature>
<dbReference type="Pfam" id="PF00654">
    <property type="entry name" value="Voltage_CLC"/>
    <property type="match status" value="1"/>
</dbReference>
<evidence type="ECO:0000256" key="6">
    <source>
        <dbReference type="ARBA" id="ARBA00023065"/>
    </source>
</evidence>
<evidence type="ECO:0000256" key="2">
    <source>
        <dbReference type="ARBA" id="ARBA00022448"/>
    </source>
</evidence>
<feature type="transmembrane region" description="Helical" evidence="10">
    <location>
        <begin position="319"/>
        <end position="341"/>
    </location>
</feature>
<keyword evidence="3 10" id="KW-0812">Transmembrane</keyword>
<keyword evidence="7 10" id="KW-0472">Membrane</keyword>
<feature type="transmembrane region" description="Helical" evidence="10">
    <location>
        <begin position="210"/>
        <end position="228"/>
    </location>
</feature>
<evidence type="ECO:0000256" key="8">
    <source>
        <dbReference type="ARBA" id="ARBA00023214"/>
    </source>
</evidence>
<accession>A0A7S1KLQ8</accession>
<evidence type="ECO:0000256" key="9">
    <source>
        <dbReference type="SAM" id="MobiDB-lite"/>
    </source>
</evidence>